<protein>
    <recommendedName>
        <fullName evidence="7">Mitochondrial pyruvate carrier</fullName>
    </recommendedName>
</protein>
<feature type="region of interest" description="Disordered" evidence="1">
    <location>
        <begin position="549"/>
        <end position="582"/>
    </location>
</feature>
<dbReference type="Proteomes" id="UP000677054">
    <property type="component" value="Unassembled WGS sequence"/>
</dbReference>
<dbReference type="GO" id="GO:0045893">
    <property type="term" value="P:positive regulation of DNA-templated transcription"/>
    <property type="evidence" value="ECO:0007669"/>
    <property type="project" value="TreeGrafter"/>
</dbReference>
<dbReference type="GO" id="GO:0006850">
    <property type="term" value="P:pyruvate import into mitochondria"/>
    <property type="evidence" value="ECO:0007669"/>
    <property type="project" value="InterPro"/>
</dbReference>
<dbReference type="GO" id="GO:0005743">
    <property type="term" value="C:mitochondrial inner membrane"/>
    <property type="evidence" value="ECO:0007669"/>
    <property type="project" value="UniProtKB-SubCell"/>
</dbReference>
<feature type="transmembrane region" description="Helical" evidence="2">
    <location>
        <begin position="471"/>
        <end position="488"/>
    </location>
</feature>
<feature type="domain" description="EDRF1 N-terminal" evidence="4">
    <location>
        <begin position="259"/>
        <end position="302"/>
    </location>
</feature>
<name>A0A7R9AA33_9CRUS</name>
<sequence>MTGSQTEKSESSEEGKESEVKSQAVVKYSEYQNPVSYAQLDPETNLNLPPSNWLRTNRQYPRGIVPHFEKSSDFSSCALAHNFLDYIGDVDVVSDAENIKKLLKMSYSKAPVSMMVHRVGKTLLLDEFDINWHLLRTAETEWEWLRKFYYEHVLKSLEEKLLPPHTRQLWLQRSKALLQRFRADDINKILFSNEKLFTIQATSNQQNDWILALRISDVSHDMLIVPHSQHPQSVMVWAGVSANSRTNLVFIPEGVKINKELPSLETSRFSPQLVRDVAQNILTFLKSNATKAGHTYWLFKGSQVTGPQGSGILGFHVLEPQPYLEKWNEHKGGLPGRADAGTDHDSVRVLSLQVEFLVSRDSLDVLGLHPVVPGVLDSLNVVAGTIQPLRLLDISQELPLLHGVGHHPQILMHDVLHCLGINAGLPGHLPEGPLGLSAILFRMLLIISGTVSWVAFRFLNSFTMSTGQFPALYLFTMIMYISGIFRVAENMHRSEENRRKTATISTLLRNCISLLNPSKYPKMNSYDMQEVASAYYILSDIYLPDNINPRNPEFEDQSEDSEVEDDEEDGPSSWPEREGTEMCSSVDVKSLCLSRSMSHEEAKFHVVPVTESVCERCHITLSTIVEGLEVLQGPVKDSFTTKGSGMGHGDSCDYETERCIPRPWEPIPMPYCRLADEKRDEDAVEVQALCRARSRPASEARLSFLVPFQKLSFDLSTSWHLQLTALLWQKASTAYLTLGEQAQTQLQHGAALKFAQLALRCHEVLVSMVEPSQDVSGIRAQALGIAGDAFCLLVQNWGKVEASQHFLDFSNISSSDKKLQEFATIIISSSSENLVKEFDIKFPSSLEESLRCSVSCYETGLELVSTEEGCIAFSRRLGNAHNELGVFLMNSASRMMGTRVEEEGKGSNVVKDLLEESSKLLISGVSLFQRIRDLPNVALLSSNHGRLMRMKAHYVNQSEDGFSQRQKECYNEALRWYEDALSAIGKRSCQPPIYDSITWELGSTLFTLASLMLENAPLVFMTSDEVEKEVVRLLQRALKFCNEDDSSASRGKGSSPSEALHLYRAACIHHKLASLHHGTIRKRGKEVGRKVGSLRQLAEKHYALALHLFLTLEHPKEALLVLLENIPLIEFFDLGGNGTEKIVLSALGLIAGESPKILSLLEKHESPETGDQDNAGKEEGQKESKERGEKEDETVEEEDELKRLLGLLVKKLQQLLLSLSGIHHAKGDKNTHFWGPVANWGIPIAAIADFKKDPSLISGKMTFALCLYSALFMRFAWKVQPRNLLLFACHITNEAAQCVQGARFINYEYLSGKEQYPKHISEIMKE</sequence>
<dbReference type="Pfam" id="PF23788">
    <property type="entry name" value="EDRF1_N"/>
    <property type="match status" value="3"/>
</dbReference>
<keyword evidence="2" id="KW-0812">Transmembrane</keyword>
<feature type="domain" description="EDRF1 N-terminal" evidence="4">
    <location>
        <begin position="475"/>
        <end position="569"/>
    </location>
</feature>
<dbReference type="Gene3D" id="3.30.420.10">
    <property type="entry name" value="Ribonuclease H-like superfamily/Ribonuclease H"/>
    <property type="match status" value="1"/>
</dbReference>
<evidence type="ECO:0000259" key="3">
    <source>
        <dbReference type="Pfam" id="PF23723"/>
    </source>
</evidence>
<feature type="region of interest" description="Disordered" evidence="1">
    <location>
        <begin position="1"/>
        <end position="23"/>
    </location>
</feature>
<evidence type="ECO:0000259" key="4">
    <source>
        <dbReference type="Pfam" id="PF23788"/>
    </source>
</evidence>
<keyword evidence="2" id="KW-1133">Transmembrane helix</keyword>
<dbReference type="EMBL" id="CAJPEV010002781">
    <property type="protein sequence ID" value="CAG0898024.1"/>
    <property type="molecule type" value="Genomic_DNA"/>
</dbReference>
<dbReference type="InterPro" id="IPR056582">
    <property type="entry name" value="EDRF1_N"/>
</dbReference>
<dbReference type="Pfam" id="PF23723">
    <property type="entry name" value="TPR_EDRF1"/>
    <property type="match status" value="1"/>
</dbReference>
<evidence type="ECO:0000313" key="5">
    <source>
        <dbReference type="EMBL" id="CAD7250308.1"/>
    </source>
</evidence>
<accession>A0A7R9AA33</accession>
<reference evidence="5" key="1">
    <citation type="submission" date="2020-11" db="EMBL/GenBank/DDBJ databases">
        <authorList>
            <person name="Tran Van P."/>
        </authorList>
    </citation>
    <scope>NUCLEOTIDE SEQUENCE</scope>
</reference>
<dbReference type="InterPro" id="IPR056583">
    <property type="entry name" value="EDRF1_TPR"/>
</dbReference>
<dbReference type="OrthoDB" id="419432at2759"/>
<dbReference type="EMBL" id="LR902298">
    <property type="protein sequence ID" value="CAD7250308.1"/>
    <property type="molecule type" value="Genomic_DNA"/>
</dbReference>
<feature type="transmembrane region" description="Helical" evidence="2">
    <location>
        <begin position="439"/>
        <end position="459"/>
    </location>
</feature>
<keyword evidence="6" id="KW-1185">Reference proteome</keyword>
<proteinExistence type="predicted"/>
<feature type="domain" description="EDRF1 TPR repeats region" evidence="3">
    <location>
        <begin position="874"/>
        <end position="1226"/>
    </location>
</feature>
<feature type="compositionally biased region" description="Acidic residues" evidence="1">
    <location>
        <begin position="554"/>
        <end position="570"/>
    </location>
</feature>
<evidence type="ECO:0000313" key="6">
    <source>
        <dbReference type="Proteomes" id="UP000677054"/>
    </source>
</evidence>
<evidence type="ECO:0000256" key="2">
    <source>
        <dbReference type="SAM" id="Phobius"/>
    </source>
</evidence>
<gene>
    <name evidence="5" type="ORF">DSTB1V02_LOCUS10088</name>
</gene>
<dbReference type="InterPro" id="IPR036397">
    <property type="entry name" value="RNaseH_sf"/>
</dbReference>
<dbReference type="PANTHER" id="PTHR15000">
    <property type="entry name" value="ERYTHROID DIFFERENTIATION-RELATED FACTOR 1"/>
    <property type="match status" value="1"/>
</dbReference>
<organism evidence="5">
    <name type="scientific">Darwinula stevensoni</name>
    <dbReference type="NCBI Taxonomy" id="69355"/>
    <lineage>
        <taxon>Eukaryota</taxon>
        <taxon>Metazoa</taxon>
        <taxon>Ecdysozoa</taxon>
        <taxon>Arthropoda</taxon>
        <taxon>Crustacea</taxon>
        <taxon>Oligostraca</taxon>
        <taxon>Ostracoda</taxon>
        <taxon>Podocopa</taxon>
        <taxon>Podocopida</taxon>
        <taxon>Darwinulocopina</taxon>
        <taxon>Darwinuloidea</taxon>
        <taxon>Darwinulidae</taxon>
        <taxon>Darwinula</taxon>
    </lineage>
</organism>
<evidence type="ECO:0000256" key="1">
    <source>
        <dbReference type="SAM" id="MobiDB-lite"/>
    </source>
</evidence>
<feature type="compositionally biased region" description="Basic and acidic residues" evidence="1">
    <location>
        <begin position="7"/>
        <end position="20"/>
    </location>
</feature>
<feature type="compositionally biased region" description="Basic and acidic residues" evidence="1">
    <location>
        <begin position="1174"/>
        <end position="1190"/>
    </location>
</feature>
<dbReference type="GO" id="GO:0003676">
    <property type="term" value="F:nucleic acid binding"/>
    <property type="evidence" value="ECO:0007669"/>
    <property type="project" value="InterPro"/>
</dbReference>
<feature type="region of interest" description="Disordered" evidence="1">
    <location>
        <begin position="1165"/>
        <end position="1196"/>
    </location>
</feature>
<dbReference type="PANTHER" id="PTHR15000:SF1">
    <property type="entry name" value="ERYTHROID DIFFERENTIATION-RELATED FACTOR 1"/>
    <property type="match status" value="1"/>
</dbReference>
<evidence type="ECO:0008006" key="7">
    <source>
        <dbReference type="Google" id="ProtNLM"/>
    </source>
</evidence>
<feature type="domain" description="EDRF1 N-terminal" evidence="4">
    <location>
        <begin position="19"/>
        <end position="187"/>
    </location>
</feature>
<keyword evidence="2" id="KW-0472">Membrane</keyword>